<dbReference type="InterPro" id="IPR036108">
    <property type="entry name" value="4pyrrol_syn_uPrphyn_synt_sf"/>
</dbReference>
<dbReference type="PANTHER" id="PTHR38042">
    <property type="entry name" value="UROPORPHYRINOGEN-III SYNTHASE, CHLOROPLASTIC"/>
    <property type="match status" value="1"/>
</dbReference>
<evidence type="ECO:0000256" key="9">
    <source>
        <dbReference type="RuleBase" id="RU366031"/>
    </source>
</evidence>
<evidence type="ECO:0000256" key="7">
    <source>
        <dbReference type="ARBA" id="ARBA00040167"/>
    </source>
</evidence>
<gene>
    <name evidence="11" type="ORF">LEN_0418</name>
</gene>
<evidence type="ECO:0000256" key="6">
    <source>
        <dbReference type="ARBA" id="ARBA00037589"/>
    </source>
</evidence>
<evidence type="ECO:0000313" key="12">
    <source>
        <dbReference type="Proteomes" id="UP000218824"/>
    </source>
</evidence>
<evidence type="ECO:0000313" key="11">
    <source>
        <dbReference type="EMBL" id="BAV95905.1"/>
    </source>
</evidence>
<evidence type="ECO:0000256" key="1">
    <source>
        <dbReference type="ARBA" id="ARBA00004772"/>
    </source>
</evidence>
<proteinExistence type="inferred from homology"/>
<dbReference type="PANTHER" id="PTHR38042:SF1">
    <property type="entry name" value="UROPORPHYRINOGEN-III SYNTHASE, CHLOROPLASTIC"/>
    <property type="match status" value="1"/>
</dbReference>
<dbReference type="KEGG" id="lem:LEN_0418"/>
<dbReference type="GO" id="GO:0006780">
    <property type="term" value="P:uroporphyrinogen III biosynthetic process"/>
    <property type="evidence" value="ECO:0007669"/>
    <property type="project" value="UniProtKB-UniRule"/>
</dbReference>
<dbReference type="EC" id="4.2.1.75" evidence="3 9"/>
<comment type="function">
    <text evidence="6 9">Catalyzes cyclization of the linear tetrapyrrole, hydroxymethylbilane, to the macrocyclic uroporphyrinogen III.</text>
</comment>
<dbReference type="Pfam" id="PF02602">
    <property type="entry name" value="HEM4"/>
    <property type="match status" value="1"/>
</dbReference>
<dbReference type="GO" id="GO:0006782">
    <property type="term" value="P:protoporphyrinogen IX biosynthetic process"/>
    <property type="evidence" value="ECO:0007669"/>
    <property type="project" value="UniProtKB-UniRule"/>
</dbReference>
<dbReference type="Gene3D" id="3.40.50.10090">
    <property type="match status" value="2"/>
</dbReference>
<feature type="domain" description="Tetrapyrrole biosynthesis uroporphyrinogen III synthase" evidence="10">
    <location>
        <begin position="81"/>
        <end position="308"/>
    </location>
</feature>
<name>A0AAU9AF71_LYSEN</name>
<comment type="catalytic activity">
    <reaction evidence="8 9">
        <text>hydroxymethylbilane = uroporphyrinogen III + H2O</text>
        <dbReference type="Rhea" id="RHEA:18965"/>
        <dbReference type="ChEBI" id="CHEBI:15377"/>
        <dbReference type="ChEBI" id="CHEBI:57308"/>
        <dbReference type="ChEBI" id="CHEBI:57845"/>
        <dbReference type="EC" id="4.2.1.75"/>
    </reaction>
</comment>
<keyword evidence="4 9" id="KW-0456">Lyase</keyword>
<dbReference type="GeneID" id="83062331"/>
<dbReference type="CDD" id="cd06578">
    <property type="entry name" value="HemD"/>
    <property type="match status" value="1"/>
</dbReference>
<dbReference type="RefSeq" id="WP_232518388.1">
    <property type="nucleotide sequence ID" value="NZ_AP014940.1"/>
</dbReference>
<comment type="pathway">
    <text evidence="1 9">Porphyrin-containing compound metabolism; protoporphyrin-IX biosynthesis; coproporphyrinogen-III from 5-aminolevulinate: step 3/4.</text>
</comment>
<sequence>MRAEAIVRERVRTGTYLQERNDKPETNGAMRRCDARRLPLRAALCEADCMSREPTTPPRWYVISLRPSDEHESLRCIAAQYGSALIELSPWSIRSDNRAVARAALAEALRATRIVVTSPNAVRALRDLCAADAREAVPALPQPLQRAGQVWYAVGAGSAQALADFGIADVRWPERMDSEGLLALPGLERFDAGESVGLLTAPGGRGVIAPTLTARGAQVRRADIYQREPAPLDRFMIARLTAAHAPLLLALSSGEALQRVLEQLPAQAAARLRQARVSAASERLAQLAREAGFGEVEVAAGPGARELLAPLAGDESRAD</sequence>
<dbReference type="Proteomes" id="UP000218824">
    <property type="component" value="Chromosome"/>
</dbReference>
<evidence type="ECO:0000256" key="4">
    <source>
        <dbReference type="ARBA" id="ARBA00023239"/>
    </source>
</evidence>
<dbReference type="GO" id="GO:0004852">
    <property type="term" value="F:uroporphyrinogen-III synthase activity"/>
    <property type="evidence" value="ECO:0007669"/>
    <property type="project" value="UniProtKB-UniRule"/>
</dbReference>
<evidence type="ECO:0000256" key="3">
    <source>
        <dbReference type="ARBA" id="ARBA00013109"/>
    </source>
</evidence>
<evidence type="ECO:0000256" key="5">
    <source>
        <dbReference type="ARBA" id="ARBA00023244"/>
    </source>
</evidence>
<comment type="similarity">
    <text evidence="2 9">Belongs to the uroporphyrinogen-III synthase family.</text>
</comment>
<dbReference type="SUPFAM" id="SSF69618">
    <property type="entry name" value="HemD-like"/>
    <property type="match status" value="1"/>
</dbReference>
<keyword evidence="5 9" id="KW-0627">Porphyrin biosynthesis</keyword>
<protein>
    <recommendedName>
        <fullName evidence="7 9">Uroporphyrinogen-III synthase</fullName>
        <ecNumber evidence="3 9">4.2.1.75</ecNumber>
    </recommendedName>
</protein>
<evidence type="ECO:0000259" key="10">
    <source>
        <dbReference type="Pfam" id="PF02602"/>
    </source>
</evidence>
<dbReference type="AlphaFoldDB" id="A0AAU9AF71"/>
<dbReference type="InterPro" id="IPR003754">
    <property type="entry name" value="4pyrrol_synth_uPrphyn_synth"/>
</dbReference>
<reference evidence="11 12" key="1">
    <citation type="journal article" date="2017" name="DNA Res.">
        <title>Complete genome sequence and expression profile of the commercial lytic enzyme producer Lysobacter enzymogenes M497-1.</title>
        <authorList>
            <person name="Takami H."/>
            <person name="Toyoda A."/>
            <person name="Uchiyama I."/>
            <person name="Itoh T."/>
            <person name="Takaki Y."/>
            <person name="Arai W."/>
            <person name="Nishi S."/>
            <person name="Kawai M."/>
            <person name="Shinya K."/>
            <person name="Ikeda H."/>
        </authorList>
    </citation>
    <scope>NUCLEOTIDE SEQUENCE [LARGE SCALE GENOMIC DNA]</scope>
    <source>
        <strain evidence="11 12">M497-1</strain>
    </source>
</reference>
<dbReference type="EMBL" id="AP014940">
    <property type="protein sequence ID" value="BAV95905.1"/>
    <property type="molecule type" value="Genomic_DNA"/>
</dbReference>
<evidence type="ECO:0000256" key="8">
    <source>
        <dbReference type="ARBA" id="ARBA00048617"/>
    </source>
</evidence>
<organism evidence="11 12">
    <name type="scientific">Lysobacter enzymogenes</name>
    <dbReference type="NCBI Taxonomy" id="69"/>
    <lineage>
        <taxon>Bacteria</taxon>
        <taxon>Pseudomonadati</taxon>
        <taxon>Pseudomonadota</taxon>
        <taxon>Gammaproteobacteria</taxon>
        <taxon>Lysobacterales</taxon>
        <taxon>Lysobacteraceae</taxon>
        <taxon>Lysobacter</taxon>
    </lineage>
</organism>
<evidence type="ECO:0000256" key="2">
    <source>
        <dbReference type="ARBA" id="ARBA00008133"/>
    </source>
</evidence>
<accession>A0AAU9AF71</accession>
<dbReference type="InterPro" id="IPR039793">
    <property type="entry name" value="UROS/Hem4"/>
</dbReference>